<protein>
    <submittedName>
        <fullName evidence="1">Transcriptional regulator</fullName>
    </submittedName>
</protein>
<accession>A0A166I1I6</accession>
<name>A0A166I1I6_ECOLX</name>
<organism evidence="1">
    <name type="scientific">Escherichia coli</name>
    <dbReference type="NCBI Taxonomy" id="562"/>
    <lineage>
        <taxon>Bacteria</taxon>
        <taxon>Pseudomonadati</taxon>
        <taxon>Pseudomonadota</taxon>
        <taxon>Gammaproteobacteria</taxon>
        <taxon>Enterobacterales</taxon>
        <taxon>Enterobacteriaceae</taxon>
        <taxon>Escherichia</taxon>
    </lineage>
</organism>
<dbReference type="EMBL" id="KT990220">
    <property type="protein sequence ID" value="ANA09334.1"/>
    <property type="molecule type" value="Genomic_DNA"/>
</dbReference>
<geneLocation type="plasmid" evidence="1">
    <name>p42-2</name>
</geneLocation>
<sequence length="377" mass="42146">MKLYSKNIAVMTGTHMLSQLTLRFHKKLIEALKIRAGHENTSVNALAARFLDDGLKTAAAGDGYFQLVADPEATVRQLYRYIILGQTFGTAPVSRDELRFILAYAREAFICGQNRLATLPALRTLLDITRDLLAWQAENDRTVDRHYLQGIFRLPGDNLVEEFDRFLADLRPVVDQMYAEHLLRPLESGCFELTEIPDAVLAEIFTLPRLNTIFPLVLRGLDWTTDKATALAQDLRPVIPTVTETVEAGTLRLEIRIDGQHPGERPGAWYNTPRLHLLITGQDFVVPYGWEVFSELLGLFTLYARHPEALAHGHQGEHVMLSPPGHVSKEGFFGIDGLRIFMPAEAFETLVRELTIGCAQGSLAEALTGLRGLYGDV</sequence>
<proteinExistence type="predicted"/>
<gene>
    <name evidence="1" type="ORF">DK80_019</name>
</gene>
<dbReference type="AlphaFoldDB" id="A0A166I1I6"/>
<keyword evidence="1" id="KW-0614">Plasmid</keyword>
<evidence type="ECO:0000313" key="1">
    <source>
        <dbReference type="EMBL" id="ANA09334.1"/>
    </source>
</evidence>
<reference evidence="1" key="1">
    <citation type="submission" date="2015-10" db="EMBL/GenBank/DDBJ databases">
        <authorList>
            <person name="Yang Q.E."/>
            <person name="Sun J."/>
            <person name="Liu B.T."/>
            <person name="Deng H."/>
            <person name="Fang L.X."/>
            <person name="Ping L.X."/>
            <person name="Liu Y.H."/>
        </authorList>
    </citation>
    <scope>NUCLEOTIDE SEQUENCE</scope>
    <source>
        <strain evidence="1">42-2</strain>
        <plasmid evidence="1">p42-2</plasmid>
    </source>
</reference>